<keyword evidence="1" id="KW-0472">Membrane</keyword>
<evidence type="ECO:0000313" key="2">
    <source>
        <dbReference type="EMBL" id="DAD87248.1"/>
    </source>
</evidence>
<sequence>MPKGPSVLVYAMYHLIYKLYHFLLSFGLMFG</sequence>
<proteinExistence type="predicted"/>
<evidence type="ECO:0000256" key="1">
    <source>
        <dbReference type="SAM" id="Phobius"/>
    </source>
</evidence>
<protein>
    <submittedName>
        <fullName evidence="2">Uncharacterized protein</fullName>
    </submittedName>
</protein>
<keyword evidence="1" id="KW-1133">Transmembrane helix</keyword>
<feature type="transmembrane region" description="Helical" evidence="1">
    <location>
        <begin position="7"/>
        <end position="30"/>
    </location>
</feature>
<dbReference type="EMBL" id="BK015017">
    <property type="protein sequence ID" value="DAD87248.1"/>
    <property type="molecule type" value="Genomic_DNA"/>
</dbReference>
<organism evidence="2">
    <name type="scientific">Siphoviridae sp. ctuUw41</name>
    <dbReference type="NCBI Taxonomy" id="2826503"/>
    <lineage>
        <taxon>Viruses</taxon>
        <taxon>Duplodnaviria</taxon>
        <taxon>Heunggongvirae</taxon>
        <taxon>Uroviricota</taxon>
        <taxon>Caudoviricetes</taxon>
    </lineage>
</organism>
<name>A0A8S5MYG6_9CAUD</name>
<keyword evidence="1" id="KW-0812">Transmembrane</keyword>
<accession>A0A8S5MYG6</accession>
<reference evidence="2" key="1">
    <citation type="journal article" date="2021" name="Proc. Natl. Acad. Sci. U.S.A.">
        <title>A Catalog of Tens of Thousands of Viruses from Human Metagenomes Reveals Hidden Associations with Chronic Diseases.</title>
        <authorList>
            <person name="Tisza M.J."/>
            <person name="Buck C.B."/>
        </authorList>
    </citation>
    <scope>NUCLEOTIDE SEQUENCE</scope>
    <source>
        <strain evidence="2">CtuUw41</strain>
    </source>
</reference>